<feature type="domain" description="Reverse transcriptase" evidence="1">
    <location>
        <begin position="1"/>
        <end position="119"/>
    </location>
</feature>
<dbReference type="InterPro" id="IPR043502">
    <property type="entry name" value="DNA/RNA_pol_sf"/>
</dbReference>
<accession>A0A9Q1FHJ9</accession>
<evidence type="ECO:0000313" key="3">
    <source>
        <dbReference type="Proteomes" id="UP001152622"/>
    </source>
</evidence>
<name>A0A9Q1FHJ9_SYNKA</name>
<gene>
    <name evidence="2" type="ORF">SKAU_G00155030</name>
</gene>
<dbReference type="InterPro" id="IPR000477">
    <property type="entry name" value="RT_dom"/>
</dbReference>
<organism evidence="2 3">
    <name type="scientific">Synaphobranchus kaupii</name>
    <name type="common">Kaup's arrowtooth eel</name>
    <dbReference type="NCBI Taxonomy" id="118154"/>
    <lineage>
        <taxon>Eukaryota</taxon>
        <taxon>Metazoa</taxon>
        <taxon>Chordata</taxon>
        <taxon>Craniata</taxon>
        <taxon>Vertebrata</taxon>
        <taxon>Euteleostomi</taxon>
        <taxon>Actinopterygii</taxon>
        <taxon>Neopterygii</taxon>
        <taxon>Teleostei</taxon>
        <taxon>Anguilliformes</taxon>
        <taxon>Synaphobranchidae</taxon>
        <taxon>Synaphobranchus</taxon>
    </lineage>
</organism>
<sequence length="437" mass="49318">MGGVRQGCPLSPLLYVLYVEPLAEAIRRSRCIKGVAIPGGGGEELRVAQYADDMTLFLSTERDLREALGVVRDFSRGSGALLNVDKSQMKYFGVWKARAEALCGLSLTEGPIRILGVDFQGDAAEDAKNNWERRLAGVRRKLGLWSLRHLTISGKVLVLKADVLPSLLYLARVYVMPLGLRRDLTRTVFRFLWEGWEYVRRVTMYQTDRLLQRRHHLLRPRACQPGPKRGLAPGDDERSHAYLGFSAYDGAGRFSSSKQKASCLPAGAGMRNTLRFTWRGEGENVMSRVEFVKVVLLDLLKADPGGVFCLQKNGAVQAFDLSLGSSASFESVKKLCEERSEQEPLSSFVVTSLERRNFKIVTTHVYNPCVGDEVIGNFLSRYGQELPGVRYLKDSYGIWTAKRQFRILLKEDLRGHDGLRTWSRRGGTWRLWRRGRP</sequence>
<dbReference type="GO" id="GO:0003723">
    <property type="term" value="F:RNA binding"/>
    <property type="evidence" value="ECO:0007669"/>
    <property type="project" value="InterPro"/>
</dbReference>
<dbReference type="Pfam" id="PF00078">
    <property type="entry name" value="RVT_1"/>
    <property type="match status" value="1"/>
</dbReference>
<dbReference type="PANTHER" id="PTHR22639:SF3">
    <property type="entry name" value="ZINC FINGER CCHC DOMAIN-CONTAINING PROTEIN 3"/>
    <property type="match status" value="1"/>
</dbReference>
<protein>
    <recommendedName>
        <fullName evidence="1">Reverse transcriptase domain-containing protein</fullName>
    </recommendedName>
</protein>
<dbReference type="Pfam" id="PF23058">
    <property type="entry name" value="RBD_ZCCHC3_2nd"/>
    <property type="match status" value="1"/>
</dbReference>
<dbReference type="InterPro" id="IPR057811">
    <property type="entry name" value="RBD_ZCCHC3_2nd"/>
</dbReference>
<dbReference type="InterPro" id="IPR057810">
    <property type="entry name" value="RBD_ZCCHC3_1st"/>
</dbReference>
<keyword evidence="3" id="KW-1185">Reference proteome</keyword>
<dbReference type="EMBL" id="JAINUF010000005">
    <property type="protein sequence ID" value="KAJ8358978.1"/>
    <property type="molecule type" value="Genomic_DNA"/>
</dbReference>
<dbReference type="Pfam" id="PF23057">
    <property type="entry name" value="RBD_ZCCHC3_1st"/>
    <property type="match status" value="1"/>
</dbReference>
<dbReference type="GO" id="GO:0002218">
    <property type="term" value="P:activation of innate immune response"/>
    <property type="evidence" value="ECO:0007669"/>
    <property type="project" value="InterPro"/>
</dbReference>
<reference evidence="2" key="1">
    <citation type="journal article" date="2023" name="Science">
        <title>Genome structures resolve the early diversification of teleost fishes.</title>
        <authorList>
            <person name="Parey E."/>
            <person name="Louis A."/>
            <person name="Montfort J."/>
            <person name="Bouchez O."/>
            <person name="Roques C."/>
            <person name="Iampietro C."/>
            <person name="Lluch J."/>
            <person name="Castinel A."/>
            <person name="Donnadieu C."/>
            <person name="Desvignes T."/>
            <person name="Floi Bucao C."/>
            <person name="Jouanno E."/>
            <person name="Wen M."/>
            <person name="Mejri S."/>
            <person name="Dirks R."/>
            <person name="Jansen H."/>
            <person name="Henkel C."/>
            <person name="Chen W.J."/>
            <person name="Zahm M."/>
            <person name="Cabau C."/>
            <person name="Klopp C."/>
            <person name="Thompson A.W."/>
            <person name="Robinson-Rechavi M."/>
            <person name="Braasch I."/>
            <person name="Lecointre G."/>
            <person name="Bobe J."/>
            <person name="Postlethwait J.H."/>
            <person name="Berthelot C."/>
            <person name="Roest Crollius H."/>
            <person name="Guiguen Y."/>
        </authorList>
    </citation>
    <scope>NUCLEOTIDE SEQUENCE</scope>
    <source>
        <strain evidence="2">WJC10195</strain>
    </source>
</reference>
<dbReference type="AlphaFoldDB" id="A0A9Q1FHJ9"/>
<dbReference type="OrthoDB" id="416119at2759"/>
<dbReference type="GO" id="GO:0003690">
    <property type="term" value="F:double-stranded DNA binding"/>
    <property type="evidence" value="ECO:0007669"/>
    <property type="project" value="InterPro"/>
</dbReference>
<dbReference type="PROSITE" id="PS50878">
    <property type="entry name" value="RT_POL"/>
    <property type="match status" value="1"/>
</dbReference>
<evidence type="ECO:0000259" key="1">
    <source>
        <dbReference type="PROSITE" id="PS50878"/>
    </source>
</evidence>
<dbReference type="Proteomes" id="UP001152622">
    <property type="component" value="Chromosome 5"/>
</dbReference>
<comment type="caution">
    <text evidence="2">The sequence shown here is derived from an EMBL/GenBank/DDBJ whole genome shotgun (WGS) entry which is preliminary data.</text>
</comment>
<proteinExistence type="predicted"/>
<dbReference type="PANTHER" id="PTHR22639">
    <property type="entry name" value="GAG-RELATED PROTEIN"/>
    <property type="match status" value="1"/>
</dbReference>
<dbReference type="SUPFAM" id="SSF56672">
    <property type="entry name" value="DNA/RNA polymerases"/>
    <property type="match status" value="1"/>
</dbReference>
<dbReference type="InterPro" id="IPR042509">
    <property type="entry name" value="ZCCHC3"/>
</dbReference>
<evidence type="ECO:0000313" key="2">
    <source>
        <dbReference type="EMBL" id="KAJ8358978.1"/>
    </source>
</evidence>